<reference evidence="1 2" key="1">
    <citation type="journal article" date="2021" name="Front. Genet.">
        <title>Chromosome-Level Genome Assembly Reveals Significant Gene Expansion in the Toll and IMD Signaling Pathways of Dendrolimus kikuchii.</title>
        <authorList>
            <person name="Zhou J."/>
            <person name="Wu P."/>
            <person name="Xiong Z."/>
            <person name="Liu N."/>
            <person name="Zhao N."/>
            <person name="Ji M."/>
            <person name="Qiu Y."/>
            <person name="Yang B."/>
        </authorList>
    </citation>
    <scope>NUCLEOTIDE SEQUENCE [LARGE SCALE GENOMIC DNA]</scope>
    <source>
        <strain evidence="1">Ann1</strain>
    </source>
</reference>
<comment type="caution">
    <text evidence="1">The sequence shown here is derived from an EMBL/GenBank/DDBJ whole genome shotgun (WGS) entry which is preliminary data.</text>
</comment>
<organism evidence="1 2">
    <name type="scientific">Dendrolimus kikuchii</name>
    <dbReference type="NCBI Taxonomy" id="765133"/>
    <lineage>
        <taxon>Eukaryota</taxon>
        <taxon>Metazoa</taxon>
        <taxon>Ecdysozoa</taxon>
        <taxon>Arthropoda</taxon>
        <taxon>Hexapoda</taxon>
        <taxon>Insecta</taxon>
        <taxon>Pterygota</taxon>
        <taxon>Neoptera</taxon>
        <taxon>Endopterygota</taxon>
        <taxon>Lepidoptera</taxon>
        <taxon>Glossata</taxon>
        <taxon>Ditrysia</taxon>
        <taxon>Bombycoidea</taxon>
        <taxon>Lasiocampidae</taxon>
        <taxon>Dendrolimus</taxon>
    </lineage>
</organism>
<evidence type="ECO:0000313" key="1">
    <source>
        <dbReference type="EMBL" id="KAJ0175827.1"/>
    </source>
</evidence>
<dbReference type="Proteomes" id="UP000824533">
    <property type="component" value="Linkage Group LG15"/>
</dbReference>
<accession>A0ACC1CX28</accession>
<keyword evidence="2" id="KW-1185">Reference proteome</keyword>
<gene>
    <name evidence="1" type="ORF">K1T71_008986</name>
</gene>
<evidence type="ECO:0000313" key="2">
    <source>
        <dbReference type="Proteomes" id="UP000824533"/>
    </source>
</evidence>
<dbReference type="EMBL" id="CM034401">
    <property type="protein sequence ID" value="KAJ0175827.1"/>
    <property type="molecule type" value="Genomic_DNA"/>
</dbReference>
<name>A0ACC1CX28_9NEOP</name>
<proteinExistence type="predicted"/>
<protein>
    <submittedName>
        <fullName evidence="1">Uncharacterized protein</fullName>
    </submittedName>
</protein>
<sequence length="227" mass="22977">MADPEPRPPRGASAARKKSHVRSRGPYQDAIDADESAAKVAVTRRSKSISGRGRGAVRAVSVGAAPGVRPQDEPAGVTSVAAITTGATPEATRAGSKGAAKGKGAAPKAHSQADPAAETDGAALQNEAAAATCQKDAAVAATSSGAASPTSRRGGESVDILARSIALCEEIERMQSARQRDSGTSEDATDPVDPKEGDIERMGPEELRVSSAKIVGSGQPCRKQISS</sequence>